<protein>
    <submittedName>
        <fullName evidence="1">Uncharacterized protein</fullName>
    </submittedName>
</protein>
<reference evidence="1" key="1">
    <citation type="submission" date="2021-01" db="EMBL/GenBank/DDBJ databases">
        <authorList>
            <person name="Corre E."/>
            <person name="Pelletier E."/>
            <person name="Niang G."/>
            <person name="Scheremetjew M."/>
            <person name="Finn R."/>
            <person name="Kale V."/>
            <person name="Holt S."/>
            <person name="Cochrane G."/>
            <person name="Meng A."/>
            <person name="Brown T."/>
            <person name="Cohen L."/>
        </authorList>
    </citation>
    <scope>NUCLEOTIDE SEQUENCE</scope>
    <source>
        <strain evidence="1">Ras09</strain>
    </source>
</reference>
<evidence type="ECO:0000313" key="1">
    <source>
        <dbReference type="EMBL" id="CAE0233914.1"/>
    </source>
</evidence>
<proteinExistence type="predicted"/>
<dbReference type="AlphaFoldDB" id="A0A7S3FX01"/>
<sequence length="347" mass="36685">MQLADLLLDLLLVGAVLLPLELVDLLRDLHGLDEDLPLLPPVRLDRRLVLLLGGRAVLLVVARALHEEGLLEEASLVGPLPQLHLCLTLGLVGHPLLALVVVGGVVNGNDVVLGEVHRLLPLLHLPRLLLHGPSLSQGVELGGRGRFGARHLPRLQSRGVSLGDGVGAPPHLLGRLLLLIVVHDLVPLHLLGLGELGLPLDLLLLEGLPQQRHHALLLLLGLLIVALRPLLLEGPVSFARPEVDLESVGEKCPLTMRALDQLKIFDEIFFGGRGGGRLPLRQHAASNDLFDDLAGVGGELLPIAGLLLGGTRGGVPEVLAGGLVVVDGVAQLLQILVGEDVGLVQEL</sequence>
<organism evidence="1">
    <name type="scientific">Strombidium rassoulzadegani</name>
    <dbReference type="NCBI Taxonomy" id="1082188"/>
    <lineage>
        <taxon>Eukaryota</taxon>
        <taxon>Sar</taxon>
        <taxon>Alveolata</taxon>
        <taxon>Ciliophora</taxon>
        <taxon>Intramacronucleata</taxon>
        <taxon>Spirotrichea</taxon>
        <taxon>Oligotrichia</taxon>
        <taxon>Strombidiidae</taxon>
        <taxon>Strombidium</taxon>
    </lineage>
</organism>
<gene>
    <name evidence="1" type="ORF">SRAS04492_LOCUS5716</name>
</gene>
<dbReference type="EMBL" id="HBIA01011285">
    <property type="protein sequence ID" value="CAE0233914.1"/>
    <property type="molecule type" value="Transcribed_RNA"/>
</dbReference>
<name>A0A7S3FX01_9SPIT</name>
<accession>A0A7S3FX01</accession>